<dbReference type="Proteomes" id="UP001064933">
    <property type="component" value="Chromosome"/>
</dbReference>
<sequence length="278" mass="29453">MTAQLLLVDPQNDFCDIPGAALPVAGADADLRRVAALVAAAGRRLTDIVVTLDSHAVYGIERPAFWMRPGTGGPATAEPVTPFTAITAQQVRDGVYAPRDPALKTTVLTYLDALEASPKKYTLMVWPTHCVIGTWGHNLHGTLAEALGQWEAASLRTVDKVLKGLNPLTEQYSAVRAEVPVAGDPRTQTNQALVDRIVDFPGLTLIAGQASSHCVAATADDLFAAMDAQRRARVVLLTDGMSPVGGFEAGEQAFLARAADLGVRQMTVAEATALICRD</sequence>
<keyword evidence="2" id="KW-0378">Hydrolase</keyword>
<dbReference type="PANTHER" id="PTHR11080:SF2">
    <property type="entry name" value="LD05707P"/>
    <property type="match status" value="1"/>
</dbReference>
<organism evidence="3 4">
    <name type="scientific">Roseateles amylovorans</name>
    <dbReference type="NCBI Taxonomy" id="2978473"/>
    <lineage>
        <taxon>Bacteria</taxon>
        <taxon>Pseudomonadati</taxon>
        <taxon>Pseudomonadota</taxon>
        <taxon>Betaproteobacteria</taxon>
        <taxon>Burkholderiales</taxon>
        <taxon>Sphaerotilaceae</taxon>
        <taxon>Roseateles</taxon>
    </lineage>
</organism>
<proteinExistence type="inferred from homology"/>
<dbReference type="InterPro" id="IPR052347">
    <property type="entry name" value="Isochorismatase_Nicotinamidase"/>
</dbReference>
<evidence type="ECO:0000256" key="2">
    <source>
        <dbReference type="ARBA" id="ARBA00022801"/>
    </source>
</evidence>
<dbReference type="EMBL" id="CP104562">
    <property type="protein sequence ID" value="UXH79409.1"/>
    <property type="molecule type" value="Genomic_DNA"/>
</dbReference>
<dbReference type="RefSeq" id="WP_261759228.1">
    <property type="nucleotide sequence ID" value="NZ_CP104562.2"/>
</dbReference>
<evidence type="ECO:0000313" key="3">
    <source>
        <dbReference type="EMBL" id="UXH79409.1"/>
    </source>
</evidence>
<reference evidence="3" key="1">
    <citation type="submission" date="2022-10" db="EMBL/GenBank/DDBJ databases">
        <title>Characterization and whole genome sequencing of a new Roseateles species, isolated from fresh water.</title>
        <authorList>
            <person name="Guliayeva D.Y."/>
            <person name="Akhremchuk A.E."/>
            <person name="Sikolenko M.A."/>
            <person name="Valentovich L.N."/>
            <person name="Sidarenka A.V."/>
        </authorList>
    </citation>
    <scope>NUCLEOTIDE SEQUENCE</scope>
    <source>
        <strain evidence="3">BIM B-1768</strain>
    </source>
</reference>
<protein>
    <submittedName>
        <fullName evidence="3">Isochorismatase family protein</fullName>
    </submittedName>
</protein>
<name>A0ABY6B4E6_9BURK</name>
<dbReference type="Gene3D" id="3.40.50.850">
    <property type="entry name" value="Isochorismatase-like"/>
    <property type="match status" value="1"/>
</dbReference>
<accession>A0ABY6B4E6</accession>
<dbReference type="InterPro" id="IPR036380">
    <property type="entry name" value="Isochorismatase-like_sf"/>
</dbReference>
<dbReference type="SUPFAM" id="SSF52499">
    <property type="entry name" value="Isochorismatase-like hydrolases"/>
    <property type="match status" value="1"/>
</dbReference>
<dbReference type="PANTHER" id="PTHR11080">
    <property type="entry name" value="PYRAZINAMIDASE/NICOTINAMIDASE"/>
    <property type="match status" value="1"/>
</dbReference>
<evidence type="ECO:0000256" key="1">
    <source>
        <dbReference type="ARBA" id="ARBA00006336"/>
    </source>
</evidence>
<comment type="similarity">
    <text evidence="1">Belongs to the isochorismatase family.</text>
</comment>
<keyword evidence="4" id="KW-1185">Reference proteome</keyword>
<evidence type="ECO:0000313" key="4">
    <source>
        <dbReference type="Proteomes" id="UP001064933"/>
    </source>
</evidence>
<gene>
    <name evidence="3" type="ORF">N4261_05630</name>
</gene>